<evidence type="ECO:0000256" key="4">
    <source>
        <dbReference type="ARBA" id="ARBA00022946"/>
    </source>
</evidence>
<dbReference type="PANTHER" id="PTHR16138">
    <property type="entry name" value="MYCOPHENOLIC ACID ACYL-GLUCURONIDE ESTERASE, MITOCHONDRIAL"/>
    <property type="match status" value="1"/>
</dbReference>
<dbReference type="GO" id="GO:0008474">
    <property type="term" value="F:palmitoyl-(protein) hydrolase activity"/>
    <property type="evidence" value="ECO:0007669"/>
    <property type="project" value="UniProtKB-EC"/>
</dbReference>
<evidence type="ECO:0000256" key="10">
    <source>
        <dbReference type="ARBA" id="ARBA00042704"/>
    </source>
</evidence>
<evidence type="ECO:0000256" key="1">
    <source>
        <dbReference type="ARBA" id="ARBA00004173"/>
    </source>
</evidence>
<keyword evidence="3" id="KW-0378">Hydrolase</keyword>
<dbReference type="EC" id="3.1.1.93" evidence="6"/>
<name>A0A401RZ63_CHIPU</name>
<evidence type="ECO:0000256" key="7">
    <source>
        <dbReference type="ARBA" id="ARBA00039314"/>
    </source>
</evidence>
<comment type="caution">
    <text evidence="15">The sequence shown here is derived from an EMBL/GenBank/DDBJ whole genome shotgun (WGS) entry which is preliminary data.</text>
</comment>
<dbReference type="STRING" id="137246.A0A401RZ63"/>
<comment type="subcellular location">
    <subcellularLocation>
        <location evidence="1">Mitochondrion</location>
    </subcellularLocation>
</comment>
<evidence type="ECO:0000256" key="9">
    <source>
        <dbReference type="ARBA" id="ARBA00042645"/>
    </source>
</evidence>
<dbReference type="Proteomes" id="UP000287033">
    <property type="component" value="Unassembled WGS sequence"/>
</dbReference>
<dbReference type="SUPFAM" id="SSF53474">
    <property type="entry name" value="alpha/beta-Hydrolases"/>
    <property type="match status" value="1"/>
</dbReference>
<evidence type="ECO:0000256" key="2">
    <source>
        <dbReference type="ARBA" id="ARBA00012423"/>
    </source>
</evidence>
<proteinExistence type="predicted"/>
<dbReference type="EC" id="3.1.2.22" evidence="2"/>
<dbReference type="Pfam" id="PF00561">
    <property type="entry name" value="Abhydrolase_1"/>
    <property type="match status" value="1"/>
</dbReference>
<dbReference type="EMBL" id="BEZZ01000030">
    <property type="protein sequence ID" value="GCC23442.1"/>
    <property type="molecule type" value="Genomic_DNA"/>
</dbReference>
<evidence type="ECO:0000256" key="12">
    <source>
        <dbReference type="ARBA" id="ARBA00047409"/>
    </source>
</evidence>
<comment type="catalytic activity">
    <reaction evidence="13">
        <text>mycophenolic acid O-acyl-beta-D-glucuronide + H2O = mycophenolate + D-glucuronate + H(+)</text>
        <dbReference type="Rhea" id="RHEA:34179"/>
        <dbReference type="ChEBI" id="CHEBI:15377"/>
        <dbReference type="ChEBI" id="CHEBI:15378"/>
        <dbReference type="ChEBI" id="CHEBI:58720"/>
        <dbReference type="ChEBI" id="CHEBI:62932"/>
        <dbReference type="ChEBI" id="CHEBI:66982"/>
        <dbReference type="EC" id="3.1.1.93"/>
    </reaction>
    <physiologicalReaction direction="left-to-right" evidence="13">
        <dbReference type="Rhea" id="RHEA:34180"/>
    </physiologicalReaction>
</comment>
<evidence type="ECO:0000256" key="5">
    <source>
        <dbReference type="ARBA" id="ARBA00023128"/>
    </source>
</evidence>
<comment type="catalytic activity">
    <reaction evidence="12">
        <text>S-hexadecanoyl-L-cysteinyl-[protein] + H2O = L-cysteinyl-[protein] + hexadecanoate + H(+)</text>
        <dbReference type="Rhea" id="RHEA:19233"/>
        <dbReference type="Rhea" id="RHEA-COMP:10131"/>
        <dbReference type="Rhea" id="RHEA-COMP:11032"/>
        <dbReference type="ChEBI" id="CHEBI:7896"/>
        <dbReference type="ChEBI" id="CHEBI:15377"/>
        <dbReference type="ChEBI" id="CHEBI:15378"/>
        <dbReference type="ChEBI" id="CHEBI:29950"/>
        <dbReference type="ChEBI" id="CHEBI:74151"/>
        <dbReference type="EC" id="3.1.2.22"/>
    </reaction>
    <physiologicalReaction direction="left-to-right" evidence="12">
        <dbReference type="Rhea" id="RHEA:19234"/>
    </physiologicalReaction>
</comment>
<dbReference type="GO" id="GO:0004553">
    <property type="term" value="F:hydrolase activity, hydrolyzing O-glycosyl compounds"/>
    <property type="evidence" value="ECO:0007669"/>
    <property type="project" value="TreeGrafter"/>
</dbReference>
<evidence type="ECO:0000256" key="11">
    <source>
        <dbReference type="ARBA" id="ARBA00046047"/>
    </source>
</evidence>
<dbReference type="AlphaFoldDB" id="A0A401RZ63"/>
<dbReference type="InterPro" id="IPR000073">
    <property type="entry name" value="AB_hydrolase_1"/>
</dbReference>
<comment type="function">
    <text evidence="11">Acts as an acyl-protein thioesterase that hydrolyzes fatty acids from acylated residues in proteins. Regulates the mitochondrial S-depalmitoylation of the nucleophilic active site residue of peroxiredoxin-5/PRDX5, a key antioxidant protein, therefore modulating mitochondrial antioxidant ability. Also catalyzes the deglucuronidation of mycophenolic acid acyl-glucuronide, an active metabolite of the immunosuppressant drug mycophenolate.</text>
</comment>
<evidence type="ECO:0000313" key="16">
    <source>
        <dbReference type="Proteomes" id="UP000287033"/>
    </source>
</evidence>
<dbReference type="FunFam" id="3.40.50.1820:FF:000164">
    <property type="entry name" value="Mycophenolic acid acyl-glucuronide esterase, mitochondrial"/>
    <property type="match status" value="1"/>
</dbReference>
<dbReference type="OMA" id="TISRWLE"/>
<dbReference type="PANTHER" id="PTHR16138:SF7">
    <property type="entry name" value="PALMITOYL-PROTEIN THIOESTERASE ABHD10, MITOCHONDRIAL"/>
    <property type="match status" value="1"/>
</dbReference>
<organism evidence="15 16">
    <name type="scientific">Chiloscyllium punctatum</name>
    <name type="common">Brownbanded bambooshark</name>
    <name type="synonym">Hemiscyllium punctatum</name>
    <dbReference type="NCBI Taxonomy" id="137246"/>
    <lineage>
        <taxon>Eukaryota</taxon>
        <taxon>Metazoa</taxon>
        <taxon>Chordata</taxon>
        <taxon>Craniata</taxon>
        <taxon>Vertebrata</taxon>
        <taxon>Chondrichthyes</taxon>
        <taxon>Elasmobranchii</taxon>
        <taxon>Galeomorphii</taxon>
        <taxon>Galeoidea</taxon>
        <taxon>Orectolobiformes</taxon>
        <taxon>Hemiscylliidae</taxon>
        <taxon>Chiloscyllium</taxon>
    </lineage>
</organism>
<evidence type="ECO:0000256" key="8">
    <source>
        <dbReference type="ARBA" id="ARBA00041520"/>
    </source>
</evidence>
<protein>
    <recommendedName>
        <fullName evidence="7">Palmitoyl-protein thioesterase ABHD10, mitochondrial</fullName>
        <ecNumber evidence="6">3.1.1.93</ecNumber>
        <ecNumber evidence="2">3.1.2.22</ecNumber>
    </recommendedName>
    <alternativeName>
        <fullName evidence="9">Acyl-protein thioesterase ABHD10</fullName>
    </alternativeName>
    <alternativeName>
        <fullName evidence="10">Alpha/beta hydrolase domain-containing protein 10</fullName>
    </alternativeName>
    <alternativeName>
        <fullName evidence="8">Mycophenolic acid acyl-glucuronide esterase, mitochondrial</fullName>
    </alternativeName>
</protein>
<accession>A0A401RZ63</accession>
<evidence type="ECO:0000256" key="3">
    <source>
        <dbReference type="ARBA" id="ARBA00022801"/>
    </source>
</evidence>
<gene>
    <name evidence="15" type="ORF">chiPu_0001838</name>
</gene>
<evidence type="ECO:0000256" key="6">
    <source>
        <dbReference type="ARBA" id="ARBA00039132"/>
    </source>
</evidence>
<dbReference type="Gene3D" id="3.40.50.1820">
    <property type="entry name" value="alpha/beta hydrolase"/>
    <property type="match status" value="1"/>
</dbReference>
<keyword evidence="16" id="KW-1185">Reference proteome</keyword>
<keyword evidence="5" id="KW-0496">Mitochondrion</keyword>
<dbReference type="InterPro" id="IPR029058">
    <property type="entry name" value="AB_hydrolase_fold"/>
</dbReference>
<dbReference type="InterPro" id="IPR052382">
    <property type="entry name" value="ABHD10_acyl-thioesterase"/>
</dbReference>
<reference evidence="15 16" key="1">
    <citation type="journal article" date="2018" name="Nat. Ecol. Evol.">
        <title>Shark genomes provide insights into elasmobranch evolution and the origin of vertebrates.</title>
        <authorList>
            <person name="Hara Y"/>
            <person name="Yamaguchi K"/>
            <person name="Onimaru K"/>
            <person name="Kadota M"/>
            <person name="Koyanagi M"/>
            <person name="Keeley SD"/>
            <person name="Tatsumi K"/>
            <person name="Tanaka K"/>
            <person name="Motone F"/>
            <person name="Kageyama Y"/>
            <person name="Nozu R"/>
            <person name="Adachi N"/>
            <person name="Nishimura O"/>
            <person name="Nakagawa R"/>
            <person name="Tanegashima C"/>
            <person name="Kiyatake I"/>
            <person name="Matsumoto R"/>
            <person name="Murakumo K"/>
            <person name="Nishida K"/>
            <person name="Terakita A"/>
            <person name="Kuratani S"/>
            <person name="Sato K"/>
            <person name="Hyodo S Kuraku.S."/>
        </authorList>
    </citation>
    <scope>NUCLEOTIDE SEQUENCE [LARGE SCALE GENOMIC DNA]</scope>
</reference>
<sequence length="284" mass="31468">MAAATPWRLLTVGRGALWRPIAWAPGVGCCKKSTKYLTRPGQPKLAYKRLKGRSPGVIFLPGFASTMKAQKGVELEDFCRSLGHSFIRFDYSGCGASGGTFSESTIGQWKKDVLAVLDELSEGPQVLVGSSMGGWLMLLAAIARPDKIAALVGIATGADYLVNAFKQLPLETQKEIETKGEWYLPNLQKYSEFHKIPYTFIKDAENHCVLHSNIPITCPVKLIHGMKDDHIPWQISLNVAQIILSSDVDLILRKHGQHRMNDKDDIKLIVNIIDDVIDKLRTLS</sequence>
<dbReference type="GO" id="GO:0005739">
    <property type="term" value="C:mitochondrion"/>
    <property type="evidence" value="ECO:0007669"/>
    <property type="project" value="UniProtKB-SubCell"/>
</dbReference>
<evidence type="ECO:0000313" key="15">
    <source>
        <dbReference type="EMBL" id="GCC23442.1"/>
    </source>
</evidence>
<keyword evidence="4" id="KW-0809">Transit peptide</keyword>
<evidence type="ECO:0000256" key="13">
    <source>
        <dbReference type="ARBA" id="ARBA00047972"/>
    </source>
</evidence>
<feature type="domain" description="AB hydrolase-1" evidence="14">
    <location>
        <begin position="57"/>
        <end position="164"/>
    </location>
</feature>
<evidence type="ECO:0000259" key="14">
    <source>
        <dbReference type="Pfam" id="PF00561"/>
    </source>
</evidence>
<dbReference type="GO" id="GO:0102390">
    <property type="term" value="F:mycophenolic acid acyl-glucuronide esterase activity"/>
    <property type="evidence" value="ECO:0007669"/>
    <property type="project" value="UniProtKB-EC"/>
</dbReference>
<dbReference type="OrthoDB" id="408373at2759"/>